<feature type="transmembrane region" description="Helical" evidence="6">
    <location>
        <begin position="300"/>
        <end position="323"/>
    </location>
</feature>
<evidence type="ECO:0000256" key="5">
    <source>
        <dbReference type="ARBA" id="ARBA00023136"/>
    </source>
</evidence>
<name>A0A964DYW4_9PROT</name>
<dbReference type="AlphaFoldDB" id="A0A964DYW4"/>
<feature type="domain" description="SSD" evidence="7">
    <location>
        <begin position="301"/>
        <end position="427"/>
    </location>
</feature>
<dbReference type="EMBL" id="JAESVB010000003">
    <property type="protein sequence ID" value="MCB8875477.1"/>
    <property type="molecule type" value="Genomic_DNA"/>
</dbReference>
<evidence type="ECO:0000313" key="8">
    <source>
        <dbReference type="EMBL" id="MCB8875477.1"/>
    </source>
</evidence>
<comment type="subcellular location">
    <subcellularLocation>
        <location evidence="1">Cell membrane</location>
        <topology evidence="1">Multi-pass membrane protein</topology>
    </subcellularLocation>
</comment>
<accession>A0A964DYW4</accession>
<feature type="transmembrane region" description="Helical" evidence="6">
    <location>
        <begin position="765"/>
        <end position="789"/>
    </location>
</feature>
<dbReference type="SUPFAM" id="SSF82866">
    <property type="entry name" value="Multidrug efflux transporter AcrB transmembrane domain"/>
    <property type="match status" value="2"/>
</dbReference>
<dbReference type="Gene3D" id="1.20.1640.10">
    <property type="entry name" value="Multidrug efflux transporter AcrB transmembrane domain"/>
    <property type="match status" value="2"/>
</dbReference>
<feature type="transmembrane region" description="Helical" evidence="6">
    <location>
        <begin position="373"/>
        <end position="392"/>
    </location>
</feature>
<organism evidence="8 9">
    <name type="scientific">Acidisoma silvae</name>
    <dbReference type="NCBI Taxonomy" id="2802396"/>
    <lineage>
        <taxon>Bacteria</taxon>
        <taxon>Pseudomonadati</taxon>
        <taxon>Pseudomonadota</taxon>
        <taxon>Alphaproteobacteria</taxon>
        <taxon>Acetobacterales</taxon>
        <taxon>Acidocellaceae</taxon>
        <taxon>Acidisoma</taxon>
    </lineage>
</organism>
<protein>
    <submittedName>
        <fullName evidence="8">MMPL family transporter</fullName>
    </submittedName>
</protein>
<feature type="transmembrane region" description="Helical" evidence="6">
    <location>
        <begin position="272"/>
        <end position="293"/>
    </location>
</feature>
<dbReference type="PROSITE" id="PS50156">
    <property type="entry name" value="SSD"/>
    <property type="match status" value="1"/>
</dbReference>
<keyword evidence="9" id="KW-1185">Reference proteome</keyword>
<feature type="transmembrane region" description="Helical" evidence="6">
    <location>
        <begin position="404"/>
        <end position="428"/>
    </location>
</feature>
<feature type="transmembrane region" description="Helical" evidence="6">
    <location>
        <begin position="833"/>
        <end position="856"/>
    </location>
</feature>
<dbReference type="GO" id="GO:0005886">
    <property type="term" value="C:plasma membrane"/>
    <property type="evidence" value="ECO:0007669"/>
    <property type="project" value="UniProtKB-SubCell"/>
</dbReference>
<keyword evidence="3 6" id="KW-0812">Transmembrane</keyword>
<sequence length="878" mass="92991">MWVQTKLAAIARLSSRHALWVVLAGIILAIGSVLYTPRHLGIDTNTDDLFSPKLPWRQSQEVLNKAFPQFNDLLVGVISAKTPEEADQTAAAIAQAAMADKAHFHTVRRPDDLEFFKTEGLLFLDQPELQKLLDSLVQAQPFIGQLAADPSMRGLLTAIGLIGQGAAQGQVDLTGYKTALDGFDRGLKASADGHPEPVSWQKLLGGSLSDRAGANRFVLIQPTQDYGAIEPGAVATDALRAIAAKVPTIADGRATFRLTGQIALADQQFASLTQGVVTDTVISVVLIILWLVLAVRRIRYIFAILLTLVLGLLLTTLFAAIAIGTLNLISVAFAVLFVGLAVDFAIQIAVRYRDERRLSPSAEHALEQTLRKAGNSVLLAAVAIAAGFFAFVPTSFAGVAELGLIAGFGMLIAFACTITFLPALITLFRLPAEKGEIGFGAAAPADMFLWQKRRPVVGIFAILGIVGLVMIPLINFDSDPLDTQDPHSEAMQTLRSLLDNPVTDPYSIDVLAPSPAAAATLADRLSKLPLVDHALSLSSFVPDNQQPKLDAIADTEELLAPTLSPGPAAPVTPSDIRLAIKATQRAINAAKPKLPADSPLLAIDDDLTKLSGQTDAQLMAANAALTEFLPMQLANLQKSLSAQPVTIANLPHNLTVDWLTPDGQARIQVLPKTTAMNSAGLRAFVHQVTAIAPNAGGSAVTVIASATTIIGAFREAAVLALIAIAVILFLFLRRPLHVALIMAPLVLSSLITVLVIVLLPLPLNFANIIALPLLQGVGVSFNLYFVMNWRAGERSFLASPTARAILFSALTTSTAFGSLAFSHHPGTASMGLLLLLSLGCTLVATFIFEPALLYLVPAPKTAQPAVPAPAPATEDIHS</sequence>
<dbReference type="InterPro" id="IPR050545">
    <property type="entry name" value="Mycobact_MmpL"/>
</dbReference>
<proteinExistence type="predicted"/>
<reference evidence="8" key="1">
    <citation type="journal article" date="2021" name="Microorganisms">
        <title>Acidisoma silvae sp. nov. and Acidisomacellulosilytica sp. nov., Two Acidophilic Bacteria Isolated from Decaying Wood, Hydrolyzing Cellulose and Producing Poly-3-hydroxybutyrate.</title>
        <authorList>
            <person name="Mieszkin S."/>
            <person name="Pouder E."/>
            <person name="Uroz S."/>
            <person name="Simon-Colin C."/>
            <person name="Alain K."/>
        </authorList>
    </citation>
    <scope>NUCLEOTIDE SEQUENCE</scope>
    <source>
        <strain evidence="8">HW T2.11</strain>
    </source>
</reference>
<comment type="caution">
    <text evidence="8">The sequence shown here is derived from an EMBL/GenBank/DDBJ whole genome shotgun (WGS) entry which is preliminary data.</text>
</comment>
<dbReference type="PANTHER" id="PTHR33406:SF13">
    <property type="entry name" value="MEMBRANE PROTEIN YDFJ"/>
    <property type="match status" value="1"/>
</dbReference>
<dbReference type="PANTHER" id="PTHR33406">
    <property type="entry name" value="MEMBRANE PROTEIN MJ1562-RELATED"/>
    <property type="match status" value="1"/>
</dbReference>
<evidence type="ECO:0000256" key="6">
    <source>
        <dbReference type="SAM" id="Phobius"/>
    </source>
</evidence>
<dbReference type="Pfam" id="PF03176">
    <property type="entry name" value="MMPL"/>
    <property type="match status" value="1"/>
</dbReference>
<feature type="transmembrane region" description="Helical" evidence="6">
    <location>
        <begin position="712"/>
        <end position="732"/>
    </location>
</feature>
<dbReference type="Proteomes" id="UP000708298">
    <property type="component" value="Unassembled WGS sequence"/>
</dbReference>
<dbReference type="RefSeq" id="WP_227321124.1">
    <property type="nucleotide sequence ID" value="NZ_JAESVB010000003.1"/>
</dbReference>
<keyword evidence="5 6" id="KW-0472">Membrane</keyword>
<evidence type="ECO:0000256" key="3">
    <source>
        <dbReference type="ARBA" id="ARBA00022692"/>
    </source>
</evidence>
<feature type="transmembrane region" description="Helical" evidence="6">
    <location>
        <begin position="18"/>
        <end position="35"/>
    </location>
</feature>
<feature type="transmembrane region" description="Helical" evidence="6">
    <location>
        <begin position="739"/>
        <end position="759"/>
    </location>
</feature>
<dbReference type="InterPro" id="IPR000731">
    <property type="entry name" value="SSD"/>
</dbReference>
<dbReference type="NCBIfam" id="TIGR03480">
    <property type="entry name" value="HpnN"/>
    <property type="match status" value="1"/>
</dbReference>
<gene>
    <name evidence="8" type="ORF">ASILVAE211_09820</name>
</gene>
<reference evidence="8" key="2">
    <citation type="submission" date="2021-01" db="EMBL/GenBank/DDBJ databases">
        <authorList>
            <person name="Mieszkin S."/>
            <person name="Pouder E."/>
            <person name="Alain K."/>
        </authorList>
    </citation>
    <scope>NUCLEOTIDE SEQUENCE</scope>
    <source>
        <strain evidence="8">HW T2.11</strain>
    </source>
</reference>
<feature type="transmembrane region" description="Helical" evidence="6">
    <location>
        <begin position="801"/>
        <end position="821"/>
    </location>
</feature>
<keyword evidence="2" id="KW-1003">Cell membrane</keyword>
<feature type="transmembrane region" description="Helical" evidence="6">
    <location>
        <begin position="329"/>
        <end position="352"/>
    </location>
</feature>
<evidence type="ECO:0000259" key="7">
    <source>
        <dbReference type="PROSITE" id="PS50156"/>
    </source>
</evidence>
<evidence type="ECO:0000256" key="1">
    <source>
        <dbReference type="ARBA" id="ARBA00004651"/>
    </source>
</evidence>
<evidence type="ECO:0000313" key="9">
    <source>
        <dbReference type="Proteomes" id="UP000708298"/>
    </source>
</evidence>
<dbReference type="InterPro" id="IPR017841">
    <property type="entry name" value="Hopanoid_biosynth_HpnN"/>
</dbReference>
<keyword evidence="4 6" id="KW-1133">Transmembrane helix</keyword>
<dbReference type="InterPro" id="IPR004869">
    <property type="entry name" value="MMPL_dom"/>
</dbReference>
<evidence type="ECO:0000256" key="4">
    <source>
        <dbReference type="ARBA" id="ARBA00022989"/>
    </source>
</evidence>
<feature type="transmembrane region" description="Helical" evidence="6">
    <location>
        <begin position="456"/>
        <end position="474"/>
    </location>
</feature>
<evidence type="ECO:0000256" key="2">
    <source>
        <dbReference type="ARBA" id="ARBA00022475"/>
    </source>
</evidence>